<comment type="caution">
    <text evidence="2">The sequence shown here is derived from an EMBL/GenBank/DDBJ whole genome shotgun (WGS) entry which is preliminary data.</text>
</comment>
<dbReference type="Proteomes" id="UP001085076">
    <property type="component" value="Miscellaneous, Linkage group lg05"/>
</dbReference>
<dbReference type="AlphaFoldDB" id="A0A9D5HBH4"/>
<protein>
    <submittedName>
        <fullName evidence="2">Uncharacterized protein</fullName>
    </submittedName>
</protein>
<keyword evidence="3" id="KW-1185">Reference proteome</keyword>
<feature type="region of interest" description="Disordered" evidence="1">
    <location>
        <begin position="141"/>
        <end position="172"/>
    </location>
</feature>
<gene>
    <name evidence="2" type="ORF">J5N97_018475</name>
</gene>
<evidence type="ECO:0000313" key="3">
    <source>
        <dbReference type="Proteomes" id="UP001085076"/>
    </source>
</evidence>
<organism evidence="2 3">
    <name type="scientific">Dioscorea zingiberensis</name>
    <dbReference type="NCBI Taxonomy" id="325984"/>
    <lineage>
        <taxon>Eukaryota</taxon>
        <taxon>Viridiplantae</taxon>
        <taxon>Streptophyta</taxon>
        <taxon>Embryophyta</taxon>
        <taxon>Tracheophyta</taxon>
        <taxon>Spermatophyta</taxon>
        <taxon>Magnoliopsida</taxon>
        <taxon>Liliopsida</taxon>
        <taxon>Dioscoreales</taxon>
        <taxon>Dioscoreaceae</taxon>
        <taxon>Dioscorea</taxon>
    </lineage>
</organism>
<proteinExistence type="predicted"/>
<feature type="compositionally biased region" description="Gly residues" evidence="1">
    <location>
        <begin position="154"/>
        <end position="164"/>
    </location>
</feature>
<dbReference type="EMBL" id="JAGGNH010000005">
    <property type="protein sequence ID" value="KAJ0970516.1"/>
    <property type="molecule type" value="Genomic_DNA"/>
</dbReference>
<evidence type="ECO:0000313" key="2">
    <source>
        <dbReference type="EMBL" id="KAJ0970516.1"/>
    </source>
</evidence>
<feature type="compositionally biased region" description="Polar residues" evidence="1">
    <location>
        <begin position="141"/>
        <end position="153"/>
    </location>
</feature>
<sequence length="172" mass="18149">MPLFHQVQTSSHLAELGLDQGMLIPLTKVADLQQTHLNAPTVPSKAYLKLLQMVNLASDMQEQSFASPLPSMQRFPSMDNIAHNLGVTGSAQQIGDGPGVSHVRAASWGGSYSDVFKTKMAEEKFSRGVGMQLSFMPSDPSAIQLSNSSIQPNNGGGGGGGGSGDDLHEVEL</sequence>
<evidence type="ECO:0000256" key="1">
    <source>
        <dbReference type="SAM" id="MobiDB-lite"/>
    </source>
</evidence>
<reference evidence="2" key="2">
    <citation type="journal article" date="2022" name="Hortic Res">
        <title>The genome of Dioscorea zingiberensis sheds light on the biosynthesis, origin and evolution of the medicinally important diosgenin saponins.</title>
        <authorList>
            <person name="Li Y."/>
            <person name="Tan C."/>
            <person name="Li Z."/>
            <person name="Guo J."/>
            <person name="Li S."/>
            <person name="Chen X."/>
            <person name="Wang C."/>
            <person name="Dai X."/>
            <person name="Yang H."/>
            <person name="Song W."/>
            <person name="Hou L."/>
            <person name="Xu J."/>
            <person name="Tong Z."/>
            <person name="Xu A."/>
            <person name="Yuan X."/>
            <person name="Wang W."/>
            <person name="Yang Q."/>
            <person name="Chen L."/>
            <person name="Sun Z."/>
            <person name="Wang K."/>
            <person name="Pan B."/>
            <person name="Chen J."/>
            <person name="Bao Y."/>
            <person name="Liu F."/>
            <person name="Qi X."/>
            <person name="Gang D.R."/>
            <person name="Wen J."/>
            <person name="Li J."/>
        </authorList>
    </citation>
    <scope>NUCLEOTIDE SEQUENCE</scope>
    <source>
        <strain evidence="2">Dzin_1.0</strain>
    </source>
</reference>
<reference evidence="2" key="1">
    <citation type="submission" date="2021-03" db="EMBL/GenBank/DDBJ databases">
        <authorList>
            <person name="Li Z."/>
            <person name="Yang C."/>
        </authorList>
    </citation>
    <scope>NUCLEOTIDE SEQUENCE</scope>
    <source>
        <strain evidence="2">Dzin_1.0</strain>
        <tissue evidence="2">Leaf</tissue>
    </source>
</reference>
<accession>A0A9D5HBH4</accession>
<name>A0A9D5HBH4_9LILI</name>